<comment type="subcellular location">
    <subcellularLocation>
        <location evidence="1">Nucleus</location>
    </subcellularLocation>
</comment>
<evidence type="ECO:0000256" key="2">
    <source>
        <dbReference type="ARBA" id="ARBA00023015"/>
    </source>
</evidence>
<reference evidence="6" key="1">
    <citation type="submission" date="2023-04" db="EMBL/GenBank/DDBJ databases">
        <authorList>
            <person name="Vijverberg K."/>
            <person name="Xiong W."/>
            <person name="Schranz E."/>
        </authorList>
    </citation>
    <scope>NUCLEOTIDE SEQUENCE</scope>
</reference>
<dbReference type="EMBL" id="OX465079">
    <property type="protein sequence ID" value="CAI9275694.1"/>
    <property type="molecule type" value="Genomic_DNA"/>
</dbReference>
<dbReference type="Gene3D" id="2.40.330.10">
    <property type="entry name" value="DNA-binding pseudobarrel domain"/>
    <property type="match status" value="1"/>
</dbReference>
<protein>
    <submittedName>
        <fullName evidence="6">Uncharacterized protein</fullName>
    </submittedName>
</protein>
<dbReference type="PANTHER" id="PTHR31140:SF1">
    <property type="entry name" value="AP2_ERF AND B3 DOMAIN-CONTAINING TRANSCRIPTION REPRESSOR RAV2"/>
    <property type="match status" value="1"/>
</dbReference>
<dbReference type="GO" id="GO:0003677">
    <property type="term" value="F:DNA binding"/>
    <property type="evidence" value="ECO:0007669"/>
    <property type="project" value="UniProtKB-KW"/>
</dbReference>
<sequence length="138" mass="15724">MTKPPVIASGGSMVLDTDEAGLEASFLNSHSKVEIVDMLRKHTYNDELEQSKKSRSLNKTPITNGFRLGDNLVNAWEQLFKKRFTPRDVGKLNQLVIPKQHAEKHFTLQIGSTSKGVLLHFEDTGMKVWRFRDFITHT</sequence>
<evidence type="ECO:0000256" key="3">
    <source>
        <dbReference type="ARBA" id="ARBA00023125"/>
    </source>
</evidence>
<dbReference type="InterPro" id="IPR003340">
    <property type="entry name" value="B3_DNA-bd"/>
</dbReference>
<dbReference type="CDD" id="cd10017">
    <property type="entry name" value="B3_DNA"/>
    <property type="match status" value="1"/>
</dbReference>
<dbReference type="SUPFAM" id="SSF101936">
    <property type="entry name" value="DNA-binding pseudobarrel domain"/>
    <property type="match status" value="1"/>
</dbReference>
<dbReference type="Proteomes" id="UP001177003">
    <property type="component" value="Chromosome 3"/>
</dbReference>
<evidence type="ECO:0000256" key="1">
    <source>
        <dbReference type="ARBA" id="ARBA00004123"/>
    </source>
</evidence>
<keyword evidence="3" id="KW-0238">DNA-binding</keyword>
<name>A0AA36DXY7_LACSI</name>
<gene>
    <name evidence="6" type="ORF">LSALG_LOCUS15719</name>
</gene>
<evidence type="ECO:0000313" key="7">
    <source>
        <dbReference type="Proteomes" id="UP001177003"/>
    </source>
</evidence>
<dbReference type="AlphaFoldDB" id="A0AA36DXY7"/>
<evidence type="ECO:0000256" key="5">
    <source>
        <dbReference type="ARBA" id="ARBA00023242"/>
    </source>
</evidence>
<dbReference type="InterPro" id="IPR044800">
    <property type="entry name" value="LEC2-like"/>
</dbReference>
<dbReference type="PANTHER" id="PTHR31140">
    <property type="entry name" value="B3 DOMAIN-CONTAINING TRANSCRIPTION FACTOR ABI3"/>
    <property type="match status" value="1"/>
</dbReference>
<evidence type="ECO:0000256" key="4">
    <source>
        <dbReference type="ARBA" id="ARBA00023163"/>
    </source>
</evidence>
<organism evidence="6 7">
    <name type="scientific">Lactuca saligna</name>
    <name type="common">Willowleaf lettuce</name>
    <dbReference type="NCBI Taxonomy" id="75948"/>
    <lineage>
        <taxon>Eukaryota</taxon>
        <taxon>Viridiplantae</taxon>
        <taxon>Streptophyta</taxon>
        <taxon>Embryophyta</taxon>
        <taxon>Tracheophyta</taxon>
        <taxon>Spermatophyta</taxon>
        <taxon>Magnoliopsida</taxon>
        <taxon>eudicotyledons</taxon>
        <taxon>Gunneridae</taxon>
        <taxon>Pentapetalae</taxon>
        <taxon>asterids</taxon>
        <taxon>campanulids</taxon>
        <taxon>Asterales</taxon>
        <taxon>Asteraceae</taxon>
        <taxon>Cichorioideae</taxon>
        <taxon>Cichorieae</taxon>
        <taxon>Lactucinae</taxon>
        <taxon>Lactuca</taxon>
    </lineage>
</organism>
<keyword evidence="4" id="KW-0804">Transcription</keyword>
<accession>A0AA36DXY7</accession>
<evidence type="ECO:0000313" key="6">
    <source>
        <dbReference type="EMBL" id="CAI9275694.1"/>
    </source>
</evidence>
<keyword evidence="7" id="KW-1185">Reference proteome</keyword>
<keyword evidence="5" id="KW-0539">Nucleus</keyword>
<dbReference type="GO" id="GO:0003700">
    <property type="term" value="F:DNA-binding transcription factor activity"/>
    <property type="evidence" value="ECO:0007669"/>
    <property type="project" value="InterPro"/>
</dbReference>
<dbReference type="InterPro" id="IPR015300">
    <property type="entry name" value="DNA-bd_pseudobarrel_sf"/>
</dbReference>
<keyword evidence="2" id="KW-0805">Transcription regulation</keyword>
<proteinExistence type="predicted"/>
<dbReference type="GO" id="GO:0005634">
    <property type="term" value="C:nucleus"/>
    <property type="evidence" value="ECO:0007669"/>
    <property type="project" value="UniProtKB-SubCell"/>
</dbReference>